<dbReference type="InterPro" id="IPR010640">
    <property type="entry name" value="Low_temperature_requirement_A"/>
</dbReference>
<dbReference type="Pfam" id="PF06772">
    <property type="entry name" value="LtrA"/>
    <property type="match status" value="1"/>
</dbReference>
<keyword evidence="3" id="KW-1185">Reference proteome</keyword>
<evidence type="ECO:0000256" key="1">
    <source>
        <dbReference type="SAM" id="Phobius"/>
    </source>
</evidence>
<proteinExistence type="predicted"/>
<dbReference type="AlphaFoldDB" id="A0A4S8LVG8"/>
<dbReference type="OrthoDB" id="3243926at2759"/>
<feature type="transmembrane region" description="Helical" evidence="1">
    <location>
        <begin position="88"/>
        <end position="109"/>
    </location>
</feature>
<accession>A0A4S8LVG8</accession>
<evidence type="ECO:0000313" key="3">
    <source>
        <dbReference type="Proteomes" id="UP000297245"/>
    </source>
</evidence>
<feature type="transmembrane region" description="Helical" evidence="1">
    <location>
        <begin position="378"/>
        <end position="396"/>
    </location>
</feature>
<sequence length="683" mass="77541">MIRAKWPLFGFTRFPSSEDSQLAEHRRSSDVPISKSPFDQPMNANGEFRVDRRPTEVEYSDLLLEIAMTTAFASLTEGTPIFEASNVVSYLSFFALVWWIWVSQVAYNVRFRRADWMHRLFVFLQFFVFCGLAAFTRDFNVTDGIVNNFQKENQIDTLEREAFQDDQVAIPLLDAQKYRDDLLPKLNSRGISIVMALSRFLLLVQYSVAYYHALQVKDPSQPTKCDAKNRWRLRYPAFIVHILSLLFSVICFFVASAIIGDNPDDSEDKANEQIAKLVLWYFPLFVEVAAHFVAISRRYKGWVSYNSELISKRSATVFVIILGGGLDNITNGFQRIVGNISFGWRSLGVIFCGVVILLLLFALHFNTPGPELGKHMRFLSAFFFQFFCLSAVIISLEAISAMLQAGNIADGLDVPLQFIRDTTSVMEIKGFGRLLNESDYRSFSDIDKKLKQQGLELGVALSWINIWIDNAINQDPPDFNLPYNSLLSYDEAIIETVLINLDSYPDKNSLLAAKMDAFYYSFPDNYTMVNNQTFKYIVNSVIIAKATPALWFYGSGGAFLVTLGLLSLISQWPRDKFEWGQILSRILFGSSIILLSILDLHSSRNSILREDFHYGGSKIWYLVTHSWVLPPYALALFVEHIIELILLKIARRYSDSANAKVSLATGADANTSNETLEKSDAII</sequence>
<feature type="transmembrane region" description="Helical" evidence="1">
    <location>
        <begin position="235"/>
        <end position="258"/>
    </location>
</feature>
<keyword evidence="1" id="KW-0812">Transmembrane</keyword>
<keyword evidence="1" id="KW-1133">Transmembrane helix</keyword>
<dbReference type="PANTHER" id="PTHR42101:SF1">
    <property type="entry name" value="LOW TEMPERATURE REQUIREMENT A"/>
    <property type="match status" value="1"/>
</dbReference>
<feature type="transmembrane region" description="Helical" evidence="1">
    <location>
        <begin position="346"/>
        <end position="366"/>
    </location>
</feature>
<organism evidence="2 3">
    <name type="scientific">Dendrothele bispora (strain CBS 962.96)</name>
    <dbReference type="NCBI Taxonomy" id="1314807"/>
    <lineage>
        <taxon>Eukaryota</taxon>
        <taxon>Fungi</taxon>
        <taxon>Dikarya</taxon>
        <taxon>Basidiomycota</taxon>
        <taxon>Agaricomycotina</taxon>
        <taxon>Agaricomycetes</taxon>
        <taxon>Agaricomycetidae</taxon>
        <taxon>Agaricales</taxon>
        <taxon>Agaricales incertae sedis</taxon>
        <taxon>Dendrothele</taxon>
    </lineage>
</organism>
<protein>
    <submittedName>
        <fullName evidence="2">Uncharacterized protein</fullName>
    </submittedName>
</protein>
<feature type="transmembrane region" description="Helical" evidence="1">
    <location>
        <begin position="191"/>
        <end position="214"/>
    </location>
</feature>
<dbReference type="PANTHER" id="PTHR42101">
    <property type="entry name" value="CHROMOSOME 16, WHOLE GENOME SHOTGUN SEQUENCE"/>
    <property type="match status" value="1"/>
</dbReference>
<gene>
    <name evidence="2" type="ORF">K435DRAFT_799765</name>
</gene>
<evidence type="ECO:0000313" key="2">
    <source>
        <dbReference type="EMBL" id="THU93351.1"/>
    </source>
</evidence>
<dbReference type="EMBL" id="ML179251">
    <property type="protein sequence ID" value="THU93351.1"/>
    <property type="molecule type" value="Genomic_DNA"/>
</dbReference>
<dbReference type="Proteomes" id="UP000297245">
    <property type="component" value="Unassembled WGS sequence"/>
</dbReference>
<feature type="transmembrane region" description="Helical" evidence="1">
    <location>
        <begin position="116"/>
        <end position="135"/>
    </location>
</feature>
<name>A0A4S8LVG8_DENBC</name>
<feature type="transmembrane region" description="Helical" evidence="1">
    <location>
        <begin position="278"/>
        <end position="295"/>
    </location>
</feature>
<reference evidence="2 3" key="1">
    <citation type="journal article" date="2019" name="Nat. Ecol. Evol.">
        <title>Megaphylogeny resolves global patterns of mushroom evolution.</title>
        <authorList>
            <person name="Varga T."/>
            <person name="Krizsan K."/>
            <person name="Foldi C."/>
            <person name="Dima B."/>
            <person name="Sanchez-Garcia M."/>
            <person name="Sanchez-Ramirez S."/>
            <person name="Szollosi G.J."/>
            <person name="Szarkandi J.G."/>
            <person name="Papp V."/>
            <person name="Albert L."/>
            <person name="Andreopoulos W."/>
            <person name="Angelini C."/>
            <person name="Antonin V."/>
            <person name="Barry K.W."/>
            <person name="Bougher N.L."/>
            <person name="Buchanan P."/>
            <person name="Buyck B."/>
            <person name="Bense V."/>
            <person name="Catcheside P."/>
            <person name="Chovatia M."/>
            <person name="Cooper J."/>
            <person name="Damon W."/>
            <person name="Desjardin D."/>
            <person name="Finy P."/>
            <person name="Geml J."/>
            <person name="Haridas S."/>
            <person name="Hughes K."/>
            <person name="Justo A."/>
            <person name="Karasinski D."/>
            <person name="Kautmanova I."/>
            <person name="Kiss B."/>
            <person name="Kocsube S."/>
            <person name="Kotiranta H."/>
            <person name="LaButti K.M."/>
            <person name="Lechner B.E."/>
            <person name="Liimatainen K."/>
            <person name="Lipzen A."/>
            <person name="Lukacs Z."/>
            <person name="Mihaltcheva S."/>
            <person name="Morgado L.N."/>
            <person name="Niskanen T."/>
            <person name="Noordeloos M.E."/>
            <person name="Ohm R.A."/>
            <person name="Ortiz-Santana B."/>
            <person name="Ovrebo C."/>
            <person name="Racz N."/>
            <person name="Riley R."/>
            <person name="Savchenko A."/>
            <person name="Shiryaev A."/>
            <person name="Soop K."/>
            <person name="Spirin V."/>
            <person name="Szebenyi C."/>
            <person name="Tomsovsky M."/>
            <person name="Tulloss R.E."/>
            <person name="Uehling J."/>
            <person name="Grigoriev I.V."/>
            <person name="Vagvolgyi C."/>
            <person name="Papp T."/>
            <person name="Martin F.M."/>
            <person name="Miettinen O."/>
            <person name="Hibbett D.S."/>
            <person name="Nagy L.G."/>
        </authorList>
    </citation>
    <scope>NUCLEOTIDE SEQUENCE [LARGE SCALE GENOMIC DNA]</scope>
    <source>
        <strain evidence="2 3">CBS 962.96</strain>
    </source>
</reference>
<feature type="transmembrane region" description="Helical" evidence="1">
    <location>
        <begin position="582"/>
        <end position="599"/>
    </location>
</feature>
<feature type="transmembrane region" description="Helical" evidence="1">
    <location>
        <begin position="550"/>
        <end position="570"/>
    </location>
</feature>
<keyword evidence="1" id="KW-0472">Membrane</keyword>
<feature type="transmembrane region" description="Helical" evidence="1">
    <location>
        <begin position="619"/>
        <end position="642"/>
    </location>
</feature>